<evidence type="ECO:0000313" key="4">
    <source>
        <dbReference type="EMBL" id="QZA79150.1"/>
    </source>
</evidence>
<feature type="compositionally biased region" description="Polar residues" evidence="1">
    <location>
        <begin position="56"/>
        <end position="67"/>
    </location>
</feature>
<dbReference type="EMBL" id="CP081150">
    <property type="protein sequence ID" value="QZA79150.1"/>
    <property type="molecule type" value="Genomic_DNA"/>
</dbReference>
<evidence type="ECO:0000256" key="1">
    <source>
        <dbReference type="SAM" id="MobiDB-lite"/>
    </source>
</evidence>
<feature type="domain" description="DUF4124" evidence="3">
    <location>
        <begin position="7"/>
        <end position="61"/>
    </location>
</feature>
<evidence type="ECO:0000313" key="5">
    <source>
        <dbReference type="Proteomes" id="UP000825679"/>
    </source>
</evidence>
<sequence>MRSLTVLLCFLAFGAHAEVYKWTDSSGRIQFSDQPPPASQGKAQRMNLNESRVTTVAAQRPASSVPTKASAAQGQTPAAAPTVKPPRDEKACAAAESRLAFLKGANMFKQVSNDQGKMEFLPAQQREQEIVEKTAFIEKNCR</sequence>
<feature type="signal peptide" evidence="2">
    <location>
        <begin position="1"/>
        <end position="17"/>
    </location>
</feature>
<feature type="compositionally biased region" description="Low complexity" evidence="1">
    <location>
        <begin position="69"/>
        <end position="82"/>
    </location>
</feature>
<keyword evidence="2" id="KW-0732">Signal</keyword>
<evidence type="ECO:0000259" key="3">
    <source>
        <dbReference type="Pfam" id="PF13511"/>
    </source>
</evidence>
<gene>
    <name evidence="4" type="ORF">K4H28_07070</name>
</gene>
<keyword evidence="5" id="KW-1185">Reference proteome</keyword>
<reference evidence="4 5" key="1">
    <citation type="submission" date="2021-08" db="EMBL/GenBank/DDBJ databases">
        <title>complete genome sequencing of Deefgea sp. D25.</title>
        <authorList>
            <person name="Bae J.-W."/>
            <person name="Gim D.-H."/>
        </authorList>
    </citation>
    <scope>NUCLEOTIDE SEQUENCE [LARGE SCALE GENOMIC DNA]</scope>
    <source>
        <strain evidence="4 5">D25</strain>
    </source>
</reference>
<protein>
    <submittedName>
        <fullName evidence="4">DUF4124 domain-containing protein</fullName>
    </submittedName>
</protein>
<organism evidence="4 5">
    <name type="scientific">Deefgea tanakiae</name>
    <dbReference type="NCBI Taxonomy" id="2865840"/>
    <lineage>
        <taxon>Bacteria</taxon>
        <taxon>Pseudomonadati</taxon>
        <taxon>Pseudomonadota</taxon>
        <taxon>Betaproteobacteria</taxon>
        <taxon>Neisseriales</taxon>
        <taxon>Chitinibacteraceae</taxon>
        <taxon>Deefgea</taxon>
    </lineage>
</organism>
<feature type="region of interest" description="Disordered" evidence="1">
    <location>
        <begin position="56"/>
        <end position="88"/>
    </location>
</feature>
<accession>A0ABX8Z9Q9</accession>
<name>A0ABX8Z9Q9_9NEIS</name>
<proteinExistence type="predicted"/>
<dbReference type="Pfam" id="PF13511">
    <property type="entry name" value="DUF4124"/>
    <property type="match status" value="1"/>
</dbReference>
<dbReference type="InterPro" id="IPR025392">
    <property type="entry name" value="DUF4124"/>
</dbReference>
<dbReference type="Proteomes" id="UP000825679">
    <property type="component" value="Chromosome"/>
</dbReference>
<evidence type="ECO:0000256" key="2">
    <source>
        <dbReference type="SAM" id="SignalP"/>
    </source>
</evidence>
<feature type="chain" id="PRO_5046287343" evidence="2">
    <location>
        <begin position="18"/>
        <end position="142"/>
    </location>
</feature>